<name>A0A1H6HCT8_MAGFU</name>
<organism evidence="4 5">
    <name type="scientific">Magnetospirillum fulvum</name>
    <name type="common">Rhodospirillum fulvum</name>
    <dbReference type="NCBI Taxonomy" id="1082"/>
    <lineage>
        <taxon>Bacteria</taxon>
        <taxon>Pseudomonadati</taxon>
        <taxon>Pseudomonadota</taxon>
        <taxon>Alphaproteobacteria</taxon>
        <taxon>Rhodospirillales</taxon>
        <taxon>Rhodospirillaceae</taxon>
        <taxon>Magnetospirillum</taxon>
    </lineage>
</organism>
<feature type="region of interest" description="Disordered" evidence="1">
    <location>
        <begin position="256"/>
        <end position="283"/>
    </location>
</feature>
<dbReference type="AlphaFoldDB" id="A0A1H6HCT8"/>
<accession>A0A1H6HCT8</accession>
<sequence length="283" mass="30175">MRTVTILPATFAIVATMALAMPFEANAAMQCVTYARDVSGLQLKGDAWKWWEAAAGVYDRGHRPREGAVLVFKRQGKMSHGHVSVVRQMKNSRELLVDHANWAPHRSPGRGKVTQAVPVIDVSPNNDWSQVRVFYRPVGELGTRVYQTQGFVYRSGPATPHRGGMMAQPASATSSRAEAAPLHQTVALADIATTPALMRVEAIPAQPKAEPPAAAPVKAPEPAPVVAAPARVPEPVHPAPAPIKAPEPVQVIAAPAPMPAPAPVQSRPADAGRVDVSRWAEQA</sequence>
<feature type="domain" description="Peptidase C51" evidence="3">
    <location>
        <begin position="6"/>
        <end position="132"/>
    </location>
</feature>
<dbReference type="Proteomes" id="UP000182983">
    <property type="component" value="Unassembled WGS sequence"/>
</dbReference>
<protein>
    <submittedName>
        <fullName evidence="4">CHAP domain-containing protein</fullName>
    </submittedName>
</protein>
<dbReference type="InterPro" id="IPR038765">
    <property type="entry name" value="Papain-like_cys_pep_sf"/>
</dbReference>
<feature type="compositionally biased region" description="Basic and acidic residues" evidence="1">
    <location>
        <begin position="270"/>
        <end position="283"/>
    </location>
</feature>
<dbReference type="OrthoDB" id="7279151at2"/>
<dbReference type="Gene3D" id="3.90.1720.10">
    <property type="entry name" value="endopeptidase domain like (from Nostoc punctiforme)"/>
    <property type="match status" value="1"/>
</dbReference>
<keyword evidence="5" id="KW-1185">Reference proteome</keyword>
<evidence type="ECO:0000256" key="2">
    <source>
        <dbReference type="SAM" id="SignalP"/>
    </source>
</evidence>
<dbReference type="InterPro" id="IPR007921">
    <property type="entry name" value="CHAP_dom"/>
</dbReference>
<evidence type="ECO:0000259" key="3">
    <source>
        <dbReference type="PROSITE" id="PS50911"/>
    </source>
</evidence>
<dbReference type="Pfam" id="PF05257">
    <property type="entry name" value="CHAP"/>
    <property type="match status" value="1"/>
</dbReference>
<gene>
    <name evidence="4" type="ORF">SAMN04244559_01421</name>
</gene>
<evidence type="ECO:0000256" key="1">
    <source>
        <dbReference type="SAM" id="MobiDB-lite"/>
    </source>
</evidence>
<evidence type="ECO:0000313" key="4">
    <source>
        <dbReference type="EMBL" id="SEH33657.1"/>
    </source>
</evidence>
<evidence type="ECO:0000313" key="5">
    <source>
        <dbReference type="Proteomes" id="UP000182983"/>
    </source>
</evidence>
<dbReference type="SUPFAM" id="SSF54001">
    <property type="entry name" value="Cysteine proteinases"/>
    <property type="match status" value="1"/>
</dbReference>
<dbReference type="PROSITE" id="PS50911">
    <property type="entry name" value="CHAP"/>
    <property type="match status" value="1"/>
</dbReference>
<feature type="signal peptide" evidence="2">
    <location>
        <begin position="1"/>
        <end position="27"/>
    </location>
</feature>
<proteinExistence type="predicted"/>
<reference evidence="5" key="1">
    <citation type="submission" date="2016-10" db="EMBL/GenBank/DDBJ databases">
        <authorList>
            <person name="Varghese N."/>
            <person name="Submissions S."/>
        </authorList>
    </citation>
    <scope>NUCLEOTIDE SEQUENCE [LARGE SCALE GENOMIC DNA]</scope>
    <source>
        <strain evidence="5">DSM 13234</strain>
    </source>
</reference>
<dbReference type="EMBL" id="FNWO01000005">
    <property type="protein sequence ID" value="SEH33657.1"/>
    <property type="molecule type" value="Genomic_DNA"/>
</dbReference>
<feature type="chain" id="PRO_5010245652" evidence="2">
    <location>
        <begin position="28"/>
        <end position="283"/>
    </location>
</feature>
<keyword evidence="2" id="KW-0732">Signal</keyword>